<dbReference type="KEGG" id="mpp:MICPUCDRAFT_53290"/>
<dbReference type="GO" id="GO:0005730">
    <property type="term" value="C:nucleolus"/>
    <property type="evidence" value="ECO:0007669"/>
    <property type="project" value="TreeGrafter"/>
</dbReference>
<keyword evidence="3" id="KW-1185">Reference proteome</keyword>
<feature type="region of interest" description="Disordered" evidence="1">
    <location>
        <begin position="44"/>
        <end position="126"/>
    </location>
</feature>
<sequence>MERPSGEFHTYRMHRRREMLRLNAMHAEDKANAAEEAFRKRRAEVDAMEEAKLEKNRSKRAKKKAKVAAAREAKKAERAASKNGRGDGGGGDGGGGDGGDGKEKSGGSSPRDSDQGAGAADFETLD</sequence>
<dbReference type="InterPro" id="IPR009548">
    <property type="entry name" value="Prkrip1"/>
</dbReference>
<evidence type="ECO:0000313" key="3">
    <source>
        <dbReference type="Proteomes" id="UP000001876"/>
    </source>
</evidence>
<gene>
    <name evidence="2" type="ORF">MICPUCDRAFT_53290</name>
</gene>
<dbReference type="GO" id="GO:0003725">
    <property type="term" value="F:double-stranded RNA binding"/>
    <property type="evidence" value="ECO:0007669"/>
    <property type="project" value="InterPro"/>
</dbReference>
<dbReference type="Proteomes" id="UP000001876">
    <property type="component" value="Unassembled WGS sequence"/>
</dbReference>
<dbReference type="AlphaFoldDB" id="C1N6H6"/>
<dbReference type="PANTHER" id="PTHR13507:SF0">
    <property type="entry name" value="PRKR-INTERACTING PROTEIN 1"/>
    <property type="match status" value="1"/>
</dbReference>
<accession>C1N6H6</accession>
<evidence type="ECO:0000313" key="2">
    <source>
        <dbReference type="EMBL" id="EEH52476.1"/>
    </source>
</evidence>
<organism evidence="3">
    <name type="scientific">Micromonas pusilla (strain CCMP1545)</name>
    <name type="common">Picoplanktonic green alga</name>
    <dbReference type="NCBI Taxonomy" id="564608"/>
    <lineage>
        <taxon>Eukaryota</taxon>
        <taxon>Viridiplantae</taxon>
        <taxon>Chlorophyta</taxon>
        <taxon>Mamiellophyceae</taxon>
        <taxon>Mamiellales</taxon>
        <taxon>Mamiellaceae</taxon>
        <taxon>Micromonas</taxon>
    </lineage>
</organism>
<feature type="compositionally biased region" description="Basic residues" evidence="1">
    <location>
        <begin position="57"/>
        <end position="66"/>
    </location>
</feature>
<evidence type="ECO:0000256" key="1">
    <source>
        <dbReference type="SAM" id="MobiDB-lite"/>
    </source>
</evidence>
<proteinExistence type="predicted"/>
<name>C1N6H6_MICPC</name>
<dbReference type="GeneID" id="9688780"/>
<dbReference type="GO" id="GO:0019901">
    <property type="term" value="F:protein kinase binding"/>
    <property type="evidence" value="ECO:0007669"/>
    <property type="project" value="TreeGrafter"/>
</dbReference>
<dbReference type="RefSeq" id="XP_003063340.1">
    <property type="nucleotide sequence ID" value="XM_003063294.1"/>
</dbReference>
<feature type="compositionally biased region" description="Gly residues" evidence="1">
    <location>
        <begin position="86"/>
        <end position="98"/>
    </location>
</feature>
<protein>
    <submittedName>
        <fullName evidence="2">Predicted protein</fullName>
    </submittedName>
</protein>
<feature type="compositionally biased region" description="Basic and acidic residues" evidence="1">
    <location>
        <begin position="69"/>
        <end position="80"/>
    </location>
</feature>
<reference evidence="2 3" key="1">
    <citation type="journal article" date="2009" name="Science">
        <title>Green evolution and dynamic adaptations revealed by genomes of the marine picoeukaryotes Micromonas.</title>
        <authorList>
            <person name="Worden A.Z."/>
            <person name="Lee J.H."/>
            <person name="Mock T."/>
            <person name="Rouze P."/>
            <person name="Simmons M.P."/>
            <person name="Aerts A.L."/>
            <person name="Allen A.E."/>
            <person name="Cuvelier M.L."/>
            <person name="Derelle E."/>
            <person name="Everett M.V."/>
            <person name="Foulon E."/>
            <person name="Grimwood J."/>
            <person name="Gundlach H."/>
            <person name="Henrissat B."/>
            <person name="Napoli C."/>
            <person name="McDonald S.M."/>
            <person name="Parker M.S."/>
            <person name="Rombauts S."/>
            <person name="Salamov A."/>
            <person name="Von Dassow P."/>
            <person name="Badger J.H."/>
            <person name="Coutinho P.M."/>
            <person name="Demir E."/>
            <person name="Dubchak I."/>
            <person name="Gentemann C."/>
            <person name="Eikrem W."/>
            <person name="Gready J.E."/>
            <person name="John U."/>
            <person name="Lanier W."/>
            <person name="Lindquist E.A."/>
            <person name="Lucas S."/>
            <person name="Mayer K.F."/>
            <person name="Moreau H."/>
            <person name="Not F."/>
            <person name="Otillar R."/>
            <person name="Panaud O."/>
            <person name="Pangilinan J."/>
            <person name="Paulsen I."/>
            <person name="Piegu B."/>
            <person name="Poliakov A."/>
            <person name="Robbens S."/>
            <person name="Schmutz J."/>
            <person name="Toulza E."/>
            <person name="Wyss T."/>
            <person name="Zelensky A."/>
            <person name="Zhou K."/>
            <person name="Armbrust E.V."/>
            <person name="Bhattacharya D."/>
            <person name="Goodenough U.W."/>
            <person name="Van de Peer Y."/>
            <person name="Grigoriev I.V."/>
        </authorList>
    </citation>
    <scope>NUCLEOTIDE SEQUENCE [LARGE SCALE GENOMIC DNA]</scope>
    <source>
        <strain evidence="2 3">CCMP1545</strain>
    </source>
</reference>
<dbReference type="PANTHER" id="PTHR13507">
    <property type="entry name" value="PRKR-INTERACTING PROTEIN 1"/>
    <property type="match status" value="1"/>
</dbReference>
<dbReference type="GO" id="GO:0004860">
    <property type="term" value="F:protein kinase inhibitor activity"/>
    <property type="evidence" value="ECO:0007669"/>
    <property type="project" value="TreeGrafter"/>
</dbReference>
<dbReference type="OrthoDB" id="10067079at2759"/>
<dbReference type="Pfam" id="PF06658">
    <property type="entry name" value="DUF1168"/>
    <property type="match status" value="1"/>
</dbReference>
<dbReference type="EMBL" id="GG663748">
    <property type="protein sequence ID" value="EEH52476.1"/>
    <property type="molecule type" value="Genomic_DNA"/>
</dbReference>
<dbReference type="STRING" id="564608.C1N6H6"/>
<feature type="compositionally biased region" description="Basic and acidic residues" evidence="1">
    <location>
        <begin position="44"/>
        <end position="56"/>
    </location>
</feature>